<evidence type="ECO:0000313" key="8">
    <source>
        <dbReference type="Proteomes" id="UP001500220"/>
    </source>
</evidence>
<dbReference type="Pfam" id="PF07905">
    <property type="entry name" value="PucR"/>
    <property type="match status" value="1"/>
</dbReference>
<reference evidence="6 7" key="1">
    <citation type="journal article" date="2014" name="Int. J. Syst. Evol. Microbiol.">
        <title>Complete genome sequence of Corynebacterium casei LMG S-19264T (=DSM 44701T), isolated from a smear-ripened cheese.</title>
        <authorList>
            <consortium name="US DOE Joint Genome Institute (JGI-PGF)"/>
            <person name="Walter F."/>
            <person name="Albersmeier A."/>
            <person name="Kalinowski J."/>
            <person name="Ruckert C."/>
        </authorList>
    </citation>
    <scope>NUCLEOTIDE SEQUENCE [LARGE SCALE GENOMIC DNA]</scope>
    <source>
        <strain evidence="6 7">CGMCC 4.7206</strain>
    </source>
</reference>
<evidence type="ECO:0000259" key="4">
    <source>
        <dbReference type="Pfam" id="PF17853"/>
    </source>
</evidence>
<organism evidence="6 7">
    <name type="scientific">Saccharopolyspora thermophila</name>
    <dbReference type="NCBI Taxonomy" id="89367"/>
    <lineage>
        <taxon>Bacteria</taxon>
        <taxon>Bacillati</taxon>
        <taxon>Actinomycetota</taxon>
        <taxon>Actinomycetes</taxon>
        <taxon>Pseudonocardiales</taxon>
        <taxon>Pseudonocardiaceae</taxon>
        <taxon>Saccharopolyspora</taxon>
    </lineage>
</organism>
<proteinExistence type="inferred from homology"/>
<dbReference type="Proteomes" id="UP000597989">
    <property type="component" value="Unassembled WGS sequence"/>
</dbReference>
<dbReference type="PANTHER" id="PTHR33744">
    <property type="entry name" value="CARBOHYDRATE DIACID REGULATOR"/>
    <property type="match status" value="1"/>
</dbReference>
<evidence type="ECO:0000313" key="6">
    <source>
        <dbReference type="EMBL" id="GGI85985.1"/>
    </source>
</evidence>
<comment type="similarity">
    <text evidence="1">Belongs to the CdaR family.</text>
</comment>
<gene>
    <name evidence="6" type="primary">pucR</name>
    <name evidence="5" type="ORF">GCM10009545_43900</name>
    <name evidence="6" type="ORF">GCM10011581_23850</name>
</gene>
<feature type="domain" description="CdaR GGDEF-like" evidence="4">
    <location>
        <begin position="293"/>
        <end position="424"/>
    </location>
</feature>
<reference evidence="5 8" key="2">
    <citation type="journal article" date="2019" name="Int. J. Syst. Evol. Microbiol.">
        <title>The Global Catalogue of Microorganisms (GCM) 10K type strain sequencing project: providing services to taxonomists for standard genome sequencing and annotation.</title>
        <authorList>
            <consortium name="The Broad Institute Genomics Platform"/>
            <consortium name="The Broad Institute Genome Sequencing Center for Infectious Disease"/>
            <person name="Wu L."/>
            <person name="Ma J."/>
        </authorList>
    </citation>
    <scope>NUCLEOTIDE SEQUENCE [LARGE SCALE GENOMIC DNA]</scope>
    <source>
        <strain evidence="5 8">JCM 10664</strain>
    </source>
</reference>
<dbReference type="Proteomes" id="UP001500220">
    <property type="component" value="Unassembled WGS sequence"/>
</dbReference>
<dbReference type="AlphaFoldDB" id="A0A917JU11"/>
<sequence length="539" mass="57596">MNPIPPDVLALPTVSEVLNLPVLRRGKPRVVAGARGLDRQVRWVHVTELADIAPLLSGGELVLTTGIALPEEPAELARYVDGLAGVGAAGLVVELVRRWRDRVPTALVDAAHRHDLPLVTLSEETRFVAVTEAVAARIRDAQLEELRATHAIHETFTALTTSGAEPAAVLREAARLVECPVVLEALAHQVLAYDAAGQDPVALLSDWSERSRSVVQTGRTCYEPDQQWLSTVVGARGDDWGRLVVLTPQPTHRHVVVAERAASALAVNRLVTRDRESLERQTHRTLLTELLAGGADPADLAARAAGLGVPLTGPLVGIAVRPRTTTTVAPALETQQVLRDLAEATALAARRAKLPVLAGVIDDVTVQALVAVPADSDAVLSRLAAEVRRSAEAHSLPVVIAVGSSAASVSGARRTLTEAAQVAEAALHVDDGSREFHRLDDVRLRGLLHLLRGDERVIAFAERELGPLLAHERLLDALRSLCRHGGNKSAAAASAHLSRTAYYAQLSRIEQLLGVSLDSPESLLSLHVALLAWDTRSRT</sequence>
<feature type="domain" description="Purine catabolism PurC-like" evidence="2">
    <location>
        <begin position="16"/>
        <end position="138"/>
    </location>
</feature>
<evidence type="ECO:0000259" key="2">
    <source>
        <dbReference type="Pfam" id="PF07905"/>
    </source>
</evidence>
<dbReference type="InterPro" id="IPR042070">
    <property type="entry name" value="PucR_C-HTH_sf"/>
</dbReference>
<reference evidence="6" key="3">
    <citation type="submission" date="2020-09" db="EMBL/GenBank/DDBJ databases">
        <authorList>
            <person name="Sun Q."/>
            <person name="Zhou Y."/>
        </authorList>
    </citation>
    <scope>NUCLEOTIDE SEQUENCE</scope>
    <source>
        <strain evidence="6">CGMCC 4.7206</strain>
    </source>
</reference>
<dbReference type="RefSeq" id="WP_188987402.1">
    <property type="nucleotide sequence ID" value="NZ_BAAAHC010000019.1"/>
</dbReference>
<dbReference type="EMBL" id="BMMT01000007">
    <property type="protein sequence ID" value="GGI85985.1"/>
    <property type="molecule type" value="Genomic_DNA"/>
</dbReference>
<comment type="caution">
    <text evidence="6">The sequence shown here is derived from an EMBL/GenBank/DDBJ whole genome shotgun (WGS) entry which is preliminary data.</text>
</comment>
<dbReference type="EMBL" id="BAAAHC010000019">
    <property type="protein sequence ID" value="GAA0536382.1"/>
    <property type="molecule type" value="Genomic_DNA"/>
</dbReference>
<dbReference type="InterPro" id="IPR012914">
    <property type="entry name" value="PucR_dom"/>
</dbReference>
<keyword evidence="8" id="KW-1185">Reference proteome</keyword>
<dbReference type="InterPro" id="IPR051448">
    <property type="entry name" value="CdaR-like_regulators"/>
</dbReference>
<dbReference type="Pfam" id="PF17853">
    <property type="entry name" value="GGDEF_2"/>
    <property type="match status" value="1"/>
</dbReference>
<evidence type="ECO:0000313" key="7">
    <source>
        <dbReference type="Proteomes" id="UP000597989"/>
    </source>
</evidence>
<name>A0A917JU11_9PSEU</name>
<evidence type="ECO:0000256" key="1">
    <source>
        <dbReference type="ARBA" id="ARBA00006754"/>
    </source>
</evidence>
<dbReference type="Gene3D" id="1.10.10.2840">
    <property type="entry name" value="PucR C-terminal helix-turn-helix domain"/>
    <property type="match status" value="1"/>
</dbReference>
<protein>
    <submittedName>
        <fullName evidence="6">CdaR family transcriptional regulator</fullName>
    </submittedName>
    <submittedName>
        <fullName evidence="5">PucR family transcriptional regulator</fullName>
    </submittedName>
</protein>
<reference evidence="5" key="4">
    <citation type="submission" date="2023-12" db="EMBL/GenBank/DDBJ databases">
        <authorList>
            <person name="Sun Q."/>
            <person name="Inoue M."/>
        </authorList>
    </citation>
    <scope>NUCLEOTIDE SEQUENCE</scope>
    <source>
        <strain evidence="5">JCM 10664</strain>
    </source>
</reference>
<dbReference type="PANTHER" id="PTHR33744:SF1">
    <property type="entry name" value="DNA-BINDING TRANSCRIPTIONAL ACTIVATOR ADER"/>
    <property type="match status" value="1"/>
</dbReference>
<evidence type="ECO:0000259" key="3">
    <source>
        <dbReference type="Pfam" id="PF13556"/>
    </source>
</evidence>
<evidence type="ECO:0000313" key="5">
    <source>
        <dbReference type="EMBL" id="GAA0536382.1"/>
    </source>
</evidence>
<dbReference type="Pfam" id="PF13556">
    <property type="entry name" value="HTH_30"/>
    <property type="match status" value="1"/>
</dbReference>
<dbReference type="InterPro" id="IPR041522">
    <property type="entry name" value="CdaR_GGDEF"/>
</dbReference>
<dbReference type="InterPro" id="IPR025736">
    <property type="entry name" value="PucR_C-HTH_dom"/>
</dbReference>
<feature type="domain" description="PucR C-terminal helix-turn-helix" evidence="3">
    <location>
        <begin position="474"/>
        <end position="532"/>
    </location>
</feature>
<accession>A0A917JU11</accession>